<keyword evidence="2" id="KW-1185">Reference proteome</keyword>
<dbReference type="Proteomes" id="UP001497600">
    <property type="component" value="Chromosome E"/>
</dbReference>
<accession>A0ABP0ED69</accession>
<proteinExistence type="predicted"/>
<reference evidence="1 2" key="1">
    <citation type="submission" date="2024-01" db="EMBL/GenBank/DDBJ databases">
        <authorList>
            <consortium name="Genoscope - CEA"/>
            <person name="William W."/>
        </authorList>
    </citation>
    <scope>NUCLEOTIDE SEQUENCE [LARGE SCALE GENOMIC DNA]</scope>
    <source>
        <strain evidence="1 2">29B2s-10</strain>
    </source>
</reference>
<gene>
    <name evidence="1" type="ORF">CAAN4_E11408</name>
</gene>
<organism evidence="1 2">
    <name type="scientific">[Candida] anglica</name>
    <dbReference type="NCBI Taxonomy" id="148631"/>
    <lineage>
        <taxon>Eukaryota</taxon>
        <taxon>Fungi</taxon>
        <taxon>Dikarya</taxon>
        <taxon>Ascomycota</taxon>
        <taxon>Saccharomycotina</taxon>
        <taxon>Pichiomycetes</taxon>
        <taxon>Debaryomycetaceae</taxon>
        <taxon>Kurtzmaniella</taxon>
    </lineage>
</organism>
<sequence>MLRTGSVKMHHPIGCTFLHLCEHFTIRAYDCSGYSYERDNLSVFSVLFFSVNHCFLKTAIKEKRTEKNTKFSVKFSFHGYVADFVYEKSQFRICKRRECHLVIIISVSNLFSCL</sequence>
<protein>
    <submittedName>
        <fullName evidence="1">Uncharacterized protein</fullName>
    </submittedName>
</protein>
<name>A0ABP0ED69_9ASCO</name>
<evidence type="ECO:0000313" key="1">
    <source>
        <dbReference type="EMBL" id="CAK7908701.1"/>
    </source>
</evidence>
<evidence type="ECO:0000313" key="2">
    <source>
        <dbReference type="Proteomes" id="UP001497600"/>
    </source>
</evidence>
<dbReference type="EMBL" id="OZ004257">
    <property type="protein sequence ID" value="CAK7908701.1"/>
    <property type="molecule type" value="Genomic_DNA"/>
</dbReference>